<dbReference type="InterPro" id="IPR058074">
    <property type="entry name" value="Bacteriocin-like"/>
</dbReference>
<proteinExistence type="predicted"/>
<evidence type="ECO:0000313" key="2">
    <source>
        <dbReference type="Proteomes" id="UP000028933"/>
    </source>
</evidence>
<evidence type="ECO:0000313" key="1">
    <source>
        <dbReference type="EMBL" id="AIL46776.1"/>
    </source>
</evidence>
<gene>
    <name evidence="1" type="ORF">BD94_3001</name>
</gene>
<protein>
    <submittedName>
        <fullName evidence="1">Uncharacterized protein</fullName>
    </submittedName>
</protein>
<reference evidence="1" key="1">
    <citation type="journal article" date="2013" name="Lancet">
        <title>First case of E anophelis outbreak in an intensive-care unit.</title>
        <authorList>
            <person name="Teo J."/>
            <person name="Tan S.Y."/>
            <person name="Tay M."/>
            <person name="Ding Y."/>
            <person name="Kjelleberg S."/>
            <person name="Givskov M."/>
            <person name="Lin R.T."/>
            <person name="Yang L."/>
        </authorList>
    </citation>
    <scope>NUCLEOTIDE SEQUENCE [LARGE SCALE GENOMIC DNA]</scope>
    <source>
        <strain evidence="1">NUHP1</strain>
    </source>
</reference>
<dbReference type="NCBIfam" id="NF047798">
    <property type="entry name" value="leader_Chryseo"/>
    <property type="match status" value="1"/>
</dbReference>
<dbReference type="STRING" id="1338011.BD94_3001"/>
<sequence>MKNLKKLSRNNLKAVHGGDEEKVPALDMCTPGQNDECKAYGLECGLYWTRDWKAMRCI</sequence>
<dbReference type="AlphaFoldDB" id="A0A077EGL2"/>
<dbReference type="KEGG" id="eao:BD94_3001"/>
<dbReference type="EMBL" id="CP007547">
    <property type="protein sequence ID" value="AIL46776.1"/>
    <property type="molecule type" value="Genomic_DNA"/>
</dbReference>
<dbReference type="Proteomes" id="UP000028933">
    <property type="component" value="Chromosome"/>
</dbReference>
<dbReference type="HOGENOM" id="CLU_210167_0_0_10"/>
<accession>A0A077EGL2</accession>
<reference evidence="1" key="2">
    <citation type="journal article" date="2015" name="Genome Biol. Evol.">
        <title>Complete Genome Sequence and Transcriptomic Analysis of the Novel Pathogen Elizabethkingia anophelis in Response to Oxidative Stress.</title>
        <authorList>
            <person name="Li Y."/>
            <person name="Liu Y."/>
            <person name="Chew S.C."/>
            <person name="Tay M."/>
            <person name="Salido M.M."/>
            <person name="Teo J."/>
            <person name="Lauro F.M."/>
            <person name="Givskov M."/>
            <person name="Yang L."/>
        </authorList>
    </citation>
    <scope>NUCLEOTIDE SEQUENCE</scope>
    <source>
        <strain evidence="1">NUHP1</strain>
    </source>
</reference>
<dbReference type="GeneID" id="56686539"/>
<name>A0A077EGL2_9FLAO</name>
<organism evidence="1 2">
    <name type="scientific">Elizabethkingia anophelis NUHP1</name>
    <dbReference type="NCBI Taxonomy" id="1338011"/>
    <lineage>
        <taxon>Bacteria</taxon>
        <taxon>Pseudomonadati</taxon>
        <taxon>Bacteroidota</taxon>
        <taxon>Flavobacteriia</taxon>
        <taxon>Flavobacteriales</taxon>
        <taxon>Weeksellaceae</taxon>
        <taxon>Elizabethkingia</taxon>
    </lineage>
</organism>
<dbReference type="RefSeq" id="WP_153301296.1">
    <property type="nucleotide sequence ID" value="NZ_CP007547.1"/>
</dbReference>